<evidence type="ECO:0000313" key="5">
    <source>
        <dbReference type="Proteomes" id="UP001596052"/>
    </source>
</evidence>
<accession>A0ABW0KLS7</accession>
<dbReference type="Pfam" id="PF00072">
    <property type="entry name" value="Response_reg"/>
    <property type="match status" value="1"/>
</dbReference>
<evidence type="ECO:0000256" key="1">
    <source>
        <dbReference type="ARBA" id="ARBA00022553"/>
    </source>
</evidence>
<dbReference type="Proteomes" id="UP001596052">
    <property type="component" value="Unassembled WGS sequence"/>
</dbReference>
<dbReference type="SMART" id="SM00448">
    <property type="entry name" value="REC"/>
    <property type="match status" value="1"/>
</dbReference>
<organism evidence="4 5">
    <name type="scientific">Prosthecobacter fluviatilis</name>
    <dbReference type="NCBI Taxonomy" id="445931"/>
    <lineage>
        <taxon>Bacteria</taxon>
        <taxon>Pseudomonadati</taxon>
        <taxon>Verrucomicrobiota</taxon>
        <taxon>Verrucomicrobiia</taxon>
        <taxon>Verrucomicrobiales</taxon>
        <taxon>Verrucomicrobiaceae</taxon>
        <taxon>Prosthecobacter</taxon>
    </lineage>
</organism>
<dbReference type="EMBL" id="JBHSMQ010000001">
    <property type="protein sequence ID" value="MFC5454249.1"/>
    <property type="molecule type" value="Genomic_DNA"/>
</dbReference>
<proteinExistence type="predicted"/>
<dbReference type="InterPro" id="IPR001789">
    <property type="entry name" value="Sig_transdc_resp-reg_receiver"/>
</dbReference>
<keyword evidence="1 2" id="KW-0597">Phosphoprotein</keyword>
<evidence type="ECO:0000313" key="4">
    <source>
        <dbReference type="EMBL" id="MFC5454249.1"/>
    </source>
</evidence>
<dbReference type="PROSITE" id="PS50110">
    <property type="entry name" value="RESPONSE_REGULATORY"/>
    <property type="match status" value="1"/>
</dbReference>
<dbReference type="CDD" id="cd17546">
    <property type="entry name" value="REC_hyHK_CKI1_RcsC-like"/>
    <property type="match status" value="1"/>
</dbReference>
<feature type="modified residue" description="4-aspartylphosphate" evidence="2">
    <location>
        <position position="73"/>
    </location>
</feature>
<dbReference type="InterPro" id="IPR011006">
    <property type="entry name" value="CheY-like_superfamily"/>
</dbReference>
<name>A0ABW0KLS7_9BACT</name>
<evidence type="ECO:0000256" key="2">
    <source>
        <dbReference type="PROSITE-ProRule" id="PRU00169"/>
    </source>
</evidence>
<comment type="caution">
    <text evidence="4">The sequence shown here is derived from an EMBL/GenBank/DDBJ whole genome shotgun (WGS) entry which is preliminary data.</text>
</comment>
<keyword evidence="5" id="KW-1185">Reference proteome</keyword>
<dbReference type="PANTHER" id="PTHR44591:SF3">
    <property type="entry name" value="RESPONSE REGULATORY DOMAIN-CONTAINING PROTEIN"/>
    <property type="match status" value="1"/>
</dbReference>
<protein>
    <submittedName>
        <fullName evidence="4">Response regulator</fullName>
    </submittedName>
</protein>
<dbReference type="Gene3D" id="3.40.50.2300">
    <property type="match status" value="1"/>
</dbReference>
<dbReference type="InterPro" id="IPR050595">
    <property type="entry name" value="Bact_response_regulator"/>
</dbReference>
<reference evidence="5" key="1">
    <citation type="journal article" date="2019" name="Int. J. Syst. Evol. Microbiol.">
        <title>The Global Catalogue of Microorganisms (GCM) 10K type strain sequencing project: providing services to taxonomists for standard genome sequencing and annotation.</title>
        <authorList>
            <consortium name="The Broad Institute Genomics Platform"/>
            <consortium name="The Broad Institute Genome Sequencing Center for Infectious Disease"/>
            <person name="Wu L."/>
            <person name="Ma J."/>
        </authorList>
    </citation>
    <scope>NUCLEOTIDE SEQUENCE [LARGE SCALE GENOMIC DNA]</scope>
    <source>
        <strain evidence="5">CGMCC 4.1469</strain>
    </source>
</reference>
<dbReference type="RefSeq" id="WP_377164128.1">
    <property type="nucleotide sequence ID" value="NZ_JBHSMQ010000001.1"/>
</dbReference>
<feature type="domain" description="Response regulatory" evidence="3">
    <location>
        <begin position="19"/>
        <end position="139"/>
    </location>
</feature>
<gene>
    <name evidence="4" type="ORF">ACFQDI_05225</name>
</gene>
<dbReference type="SUPFAM" id="SSF52172">
    <property type="entry name" value="CheY-like"/>
    <property type="match status" value="1"/>
</dbReference>
<sequence>MNPTTQILPREFASRAVARVLIVDDEPHVLAVGKAVLEAHGFEAVACRSGEEALELVRVGMEDGQRFTAAILDLTMPGGASGFEVLEWLRACDPRLPVIACSGYFQDDVKDLCQAIGFVDVLYKPFNLESLCLAVRRAMVPDHDAAESGYSVFKPAVVS</sequence>
<dbReference type="PANTHER" id="PTHR44591">
    <property type="entry name" value="STRESS RESPONSE REGULATOR PROTEIN 1"/>
    <property type="match status" value="1"/>
</dbReference>
<evidence type="ECO:0000259" key="3">
    <source>
        <dbReference type="PROSITE" id="PS50110"/>
    </source>
</evidence>